<dbReference type="PANTHER" id="PTHR30273">
    <property type="entry name" value="PERIPLASMIC SIGNAL SENSOR AND SIGMA FACTOR ACTIVATOR FECR-RELATED"/>
    <property type="match status" value="1"/>
</dbReference>
<dbReference type="Pfam" id="PF16220">
    <property type="entry name" value="DUF4880"/>
    <property type="match status" value="1"/>
</dbReference>
<accession>A0AAD0PDI3</accession>
<feature type="domain" description="FecR N-terminal" evidence="3">
    <location>
        <begin position="13"/>
        <end position="53"/>
    </location>
</feature>
<evidence type="ECO:0000256" key="1">
    <source>
        <dbReference type="SAM" id="MobiDB-lite"/>
    </source>
</evidence>
<feature type="domain" description="FecR protein" evidence="2">
    <location>
        <begin position="117"/>
        <end position="204"/>
    </location>
</feature>
<dbReference type="PIRSF" id="PIRSF018266">
    <property type="entry name" value="FecR"/>
    <property type="match status" value="1"/>
</dbReference>
<proteinExistence type="predicted"/>
<dbReference type="PANTHER" id="PTHR30273:SF2">
    <property type="entry name" value="PROTEIN FECR"/>
    <property type="match status" value="1"/>
</dbReference>
<evidence type="ECO:0000313" key="5">
    <source>
        <dbReference type="Proteomes" id="UP000251617"/>
    </source>
</evidence>
<evidence type="ECO:0000259" key="2">
    <source>
        <dbReference type="Pfam" id="PF04773"/>
    </source>
</evidence>
<reference evidence="4 5" key="1">
    <citation type="submission" date="2018-06" db="EMBL/GenBank/DDBJ databases">
        <title>The genome of Pseudomonas putida NX-1, a lignin degrader.</title>
        <authorList>
            <person name="Xu Z."/>
        </authorList>
    </citation>
    <scope>NUCLEOTIDE SEQUENCE [LARGE SCALE GENOMIC DNA]</scope>
    <source>
        <strain evidence="4 5">NX-1</strain>
    </source>
</reference>
<dbReference type="Gene3D" id="2.60.120.1440">
    <property type="match status" value="1"/>
</dbReference>
<name>A0AAD0PDI3_PSEPU</name>
<dbReference type="GO" id="GO:0016989">
    <property type="term" value="F:sigma factor antagonist activity"/>
    <property type="evidence" value="ECO:0007669"/>
    <property type="project" value="TreeGrafter"/>
</dbReference>
<dbReference type="InterPro" id="IPR032623">
    <property type="entry name" value="FecR_N"/>
</dbReference>
<dbReference type="InterPro" id="IPR006860">
    <property type="entry name" value="FecR"/>
</dbReference>
<dbReference type="AlphaFoldDB" id="A0AAD0PDI3"/>
<organism evidence="4 5">
    <name type="scientific">Pseudomonas putida</name>
    <name type="common">Arthrobacter siderocapsulatus</name>
    <dbReference type="NCBI Taxonomy" id="303"/>
    <lineage>
        <taxon>Bacteria</taxon>
        <taxon>Pseudomonadati</taxon>
        <taxon>Pseudomonadota</taxon>
        <taxon>Gammaproteobacteria</taxon>
        <taxon>Pseudomonadales</taxon>
        <taxon>Pseudomonadaceae</taxon>
        <taxon>Pseudomonas</taxon>
    </lineage>
</organism>
<sequence length="329" mass="36285">MSSENQPEQAIREQAAEWAVRDSAGPLSDEQQRALEQWCAADPRHAQAYEFARTTWADLGSLAQIVPPVRRASPSTLARPVPRRSRLRRAMTAVAALLVVAFGVAQAPQLLLDWRADYITAAGEVRRVTLPDGSLVDLDSRSAITLAFDDRERRVRLLAGEAVFSAAPVSAQERRPFVVEYAGATTRALGTRFVVGQAGEGGWVGMLEHRVAVDLLTPPARGRADQVVEQGQSVRYDHASGVRPWPEQNLQRATDWERGVLVFERQPLAEVVARLNRYRPGRLMVVDSQLAQREVSGVFRLDQLAAVGGVLSDELQAQRLELPGLTLIY</sequence>
<feature type="region of interest" description="Disordered" evidence="1">
    <location>
        <begin position="1"/>
        <end position="31"/>
    </location>
</feature>
<gene>
    <name evidence="4" type="ORF">C1S65_22640</name>
</gene>
<evidence type="ECO:0000259" key="3">
    <source>
        <dbReference type="Pfam" id="PF16220"/>
    </source>
</evidence>
<dbReference type="Proteomes" id="UP000251617">
    <property type="component" value="Chromosome"/>
</dbReference>
<protein>
    <submittedName>
        <fullName evidence="4">Siderophore-interacting protein</fullName>
    </submittedName>
</protein>
<dbReference type="Gene3D" id="3.55.50.30">
    <property type="match status" value="1"/>
</dbReference>
<dbReference type="EMBL" id="CP030750">
    <property type="protein sequence ID" value="AXA26779.1"/>
    <property type="molecule type" value="Genomic_DNA"/>
</dbReference>
<dbReference type="RefSeq" id="WP_112899177.1">
    <property type="nucleotide sequence ID" value="NZ_CP030750.1"/>
</dbReference>
<evidence type="ECO:0000313" key="4">
    <source>
        <dbReference type="EMBL" id="AXA26779.1"/>
    </source>
</evidence>
<dbReference type="Pfam" id="PF04773">
    <property type="entry name" value="FecR"/>
    <property type="match status" value="1"/>
</dbReference>
<dbReference type="InterPro" id="IPR012373">
    <property type="entry name" value="Ferrdict_sens_TM"/>
</dbReference>